<evidence type="ECO:0000256" key="9">
    <source>
        <dbReference type="ARBA" id="ARBA00023118"/>
    </source>
</evidence>
<dbReference type="AlphaFoldDB" id="A0A1I2KBQ2"/>
<dbReference type="GO" id="GO:0005829">
    <property type="term" value="C:cytosol"/>
    <property type="evidence" value="ECO:0007669"/>
    <property type="project" value="TreeGrafter"/>
</dbReference>
<comment type="similarity">
    <text evidence="10">Belongs to the DEAD box helicase family.</text>
</comment>
<dbReference type="GO" id="GO:0005524">
    <property type="term" value="F:ATP binding"/>
    <property type="evidence" value="ECO:0007669"/>
    <property type="project" value="UniProtKB-KW"/>
</dbReference>
<organism evidence="13 14">
    <name type="scientific">Fontimonas thermophila</name>
    <dbReference type="NCBI Taxonomy" id="1076937"/>
    <lineage>
        <taxon>Bacteria</taxon>
        <taxon>Pseudomonadati</taxon>
        <taxon>Pseudomonadota</taxon>
        <taxon>Gammaproteobacteria</taxon>
        <taxon>Nevskiales</taxon>
        <taxon>Nevskiaceae</taxon>
        <taxon>Fontimonas</taxon>
    </lineage>
</organism>
<reference evidence="13 14" key="1">
    <citation type="submission" date="2016-10" db="EMBL/GenBank/DDBJ databases">
        <authorList>
            <person name="de Groot N.N."/>
        </authorList>
    </citation>
    <scope>NUCLEOTIDE SEQUENCE [LARGE SCALE GENOMIC DNA]</scope>
    <source>
        <strain evidence="13 14">DSM 23609</strain>
    </source>
</reference>
<evidence type="ECO:0000256" key="2">
    <source>
        <dbReference type="ARBA" id="ARBA00009046"/>
    </source>
</evidence>
<evidence type="ECO:0000256" key="5">
    <source>
        <dbReference type="ARBA" id="ARBA00022741"/>
    </source>
</evidence>
<dbReference type="InterPro" id="IPR006483">
    <property type="entry name" value="CRISPR-assoc_Cas3_HD"/>
</dbReference>
<dbReference type="InterPro" id="IPR054712">
    <property type="entry name" value="Cas3-like_dom"/>
</dbReference>
<feature type="domain" description="HD Cas3-type" evidence="12">
    <location>
        <begin position="606"/>
        <end position="831"/>
    </location>
</feature>
<feature type="domain" description="Helicase C-terminal" evidence="11">
    <location>
        <begin position="270"/>
        <end position="443"/>
    </location>
</feature>
<keyword evidence="14" id="KW-1185">Reference proteome</keyword>
<keyword evidence="5" id="KW-0547">Nucleotide-binding</keyword>
<keyword evidence="4" id="KW-0479">Metal-binding</keyword>
<evidence type="ECO:0000256" key="4">
    <source>
        <dbReference type="ARBA" id="ARBA00022723"/>
    </source>
</evidence>
<dbReference type="GO" id="GO:0051607">
    <property type="term" value="P:defense response to virus"/>
    <property type="evidence" value="ECO:0007669"/>
    <property type="project" value="UniProtKB-KW"/>
</dbReference>
<evidence type="ECO:0000256" key="6">
    <source>
        <dbReference type="ARBA" id="ARBA00022801"/>
    </source>
</evidence>
<dbReference type="STRING" id="1076937.SAMN04488120_11621"/>
<dbReference type="GO" id="GO:0003676">
    <property type="term" value="F:nucleic acid binding"/>
    <property type="evidence" value="ECO:0007669"/>
    <property type="project" value="InterPro"/>
</dbReference>
<evidence type="ECO:0000256" key="3">
    <source>
        <dbReference type="ARBA" id="ARBA00022722"/>
    </source>
</evidence>
<dbReference type="Gene3D" id="1.10.3210.30">
    <property type="match status" value="1"/>
</dbReference>
<keyword evidence="3" id="KW-0540">Nuclease</keyword>
<comment type="similarity">
    <text evidence="2">In the central section; belongs to the CRISPR-associated helicase Cas3 family.</text>
</comment>
<dbReference type="GO" id="GO:0004519">
    <property type="term" value="F:endonuclease activity"/>
    <property type="evidence" value="ECO:0007669"/>
    <property type="project" value="UniProtKB-KW"/>
</dbReference>
<dbReference type="SUPFAM" id="SSF52540">
    <property type="entry name" value="P-loop containing nucleoside triphosphate hydrolases"/>
    <property type="match status" value="1"/>
</dbReference>
<keyword evidence="7 13" id="KW-0347">Helicase</keyword>
<dbReference type="Gene3D" id="3.40.50.300">
    <property type="entry name" value="P-loop containing nucleotide triphosphate hydrolases"/>
    <property type="match status" value="2"/>
</dbReference>
<evidence type="ECO:0000259" key="12">
    <source>
        <dbReference type="PROSITE" id="PS51643"/>
    </source>
</evidence>
<evidence type="ECO:0000313" key="14">
    <source>
        <dbReference type="Proteomes" id="UP000199771"/>
    </source>
</evidence>
<evidence type="ECO:0000256" key="7">
    <source>
        <dbReference type="ARBA" id="ARBA00022806"/>
    </source>
</evidence>
<dbReference type="InterPro" id="IPR011545">
    <property type="entry name" value="DEAD/DEAH_box_helicase_dom"/>
</dbReference>
<dbReference type="Proteomes" id="UP000199771">
    <property type="component" value="Unassembled WGS sequence"/>
</dbReference>
<dbReference type="PANTHER" id="PTHR47959:SF16">
    <property type="entry name" value="CRISPR-ASSOCIATED NUCLEASE_HELICASE CAS3-RELATED"/>
    <property type="match status" value="1"/>
</dbReference>
<dbReference type="PANTHER" id="PTHR47959">
    <property type="entry name" value="ATP-DEPENDENT RNA HELICASE RHLE-RELATED"/>
    <property type="match status" value="1"/>
</dbReference>
<proteinExistence type="inferred from homology"/>
<evidence type="ECO:0000256" key="1">
    <source>
        <dbReference type="ARBA" id="ARBA00006847"/>
    </source>
</evidence>
<dbReference type="InterPro" id="IPR006474">
    <property type="entry name" value="Helicase_Cas3_CRISPR-ass_core"/>
</dbReference>
<accession>A0A1I2KBQ2</accession>
<dbReference type="EMBL" id="FOOC01000016">
    <property type="protein sequence ID" value="SFF64455.1"/>
    <property type="molecule type" value="Genomic_DNA"/>
</dbReference>
<dbReference type="RefSeq" id="WP_091535534.1">
    <property type="nucleotide sequence ID" value="NZ_FOOC01000016.1"/>
</dbReference>
<dbReference type="GO" id="GO:0046872">
    <property type="term" value="F:metal ion binding"/>
    <property type="evidence" value="ECO:0007669"/>
    <property type="project" value="UniProtKB-KW"/>
</dbReference>
<dbReference type="GO" id="GO:0003724">
    <property type="term" value="F:RNA helicase activity"/>
    <property type="evidence" value="ECO:0007669"/>
    <property type="project" value="TreeGrafter"/>
</dbReference>
<dbReference type="Pfam" id="PF22590">
    <property type="entry name" value="Cas3-like_C_2"/>
    <property type="match status" value="1"/>
</dbReference>
<dbReference type="InterPro" id="IPR027417">
    <property type="entry name" value="P-loop_NTPase"/>
</dbReference>
<dbReference type="InterPro" id="IPR001650">
    <property type="entry name" value="Helicase_C-like"/>
</dbReference>
<dbReference type="GO" id="GO:0016787">
    <property type="term" value="F:hydrolase activity"/>
    <property type="evidence" value="ECO:0007669"/>
    <property type="project" value="UniProtKB-KW"/>
</dbReference>
<keyword evidence="8" id="KW-0067">ATP-binding</keyword>
<dbReference type="InterPro" id="IPR050079">
    <property type="entry name" value="DEAD_box_RNA_helicase"/>
</dbReference>
<evidence type="ECO:0000313" key="13">
    <source>
        <dbReference type="EMBL" id="SFF64455.1"/>
    </source>
</evidence>
<dbReference type="PROSITE" id="PS51643">
    <property type="entry name" value="HD_CAS3"/>
    <property type="match status" value="1"/>
</dbReference>
<keyword evidence="9" id="KW-0051">Antiviral defense</keyword>
<dbReference type="OrthoDB" id="9810236at2"/>
<dbReference type="Pfam" id="PF18019">
    <property type="entry name" value="Cas3_HD"/>
    <property type="match status" value="1"/>
</dbReference>
<keyword evidence="6" id="KW-0378">Hydrolase</keyword>
<sequence length="838" mass="93763">MTFDTFFRTAFGPDSTAHAFAYQRRLATEPWPDLLEVPTGMGKTAAVTLAWLWKRGWRKGSRAIAPDGDTPRRLVWCLPMRVLGEQTHRNVEAWLRNLDILGQPGQSKVSVHLLMGGSEDVAQATWAEYPEEDMILIGTQDMLLSRALMRGYGMSRYQWPVHFGLLHNDAFWVFDEVQLMGPGLPTSAQLEAFRKSLSLIKPSRSLWLSATLNRQWLATVDHPADTLTALALAEEEWRQPAVSTRRQAVKRLHRAQVCLSGATKSEQETFLDQLAEIVRSAHHPGTTTLVILNTVERAQALHECLGPPTAKGRKKPGMQAEVAAGPERLLIHSRFRGPDRRAIEERLRQPPPESGRIIVATQAIEAGVDLSSRILFTELAPWSSLVQRFGRCNRYGEYNAGGADIYWIDLADDADVAQPYAVASLQASRKKLEGLRSASPADLPSTDENTPLHPVLRKKDLLDLFNTDPDLSGFDVDIAPYVRDADDADVLLFWRNFGENPNDPMQPTPSRDELCRASLGKAGAPALLGRLKDGQVFRWDPLARRWIAHRKNDRLRPGLILMIAAEAGGYRADCGFSAEIKDAVTPLTNALVETEPEAFESDPRSLLTRAVPLPLHLADAQRAAECLCDALQIQGQEREAIVTADRWHDVGKTHEAFDSMLREAHRKGTDQELGEGYWAKAGRLADRKPSRAKYLAADGHERKHFRHELASMLAWLHVQDYATDERTNLIAYLIAAHHGKVRLGLRALPEETEPNDGRLFARGVWEGDRLPAFTFADGTNVPAIELKLDLMQLGEGVQGPSWTTRTRRLLERLGPFRLAYLEALVRIADWRASREEQA</sequence>
<keyword evidence="13" id="KW-0255">Endonuclease</keyword>
<evidence type="ECO:0000256" key="8">
    <source>
        <dbReference type="ARBA" id="ARBA00022840"/>
    </source>
</evidence>
<evidence type="ECO:0000259" key="11">
    <source>
        <dbReference type="PROSITE" id="PS51194"/>
    </source>
</evidence>
<dbReference type="InterPro" id="IPR038257">
    <property type="entry name" value="CRISPR-assoc_Cas3_HD_sf"/>
</dbReference>
<comment type="similarity">
    <text evidence="1">In the N-terminal section; belongs to the CRISPR-associated nuclease Cas3-HD family.</text>
</comment>
<gene>
    <name evidence="13" type="ORF">SAMN04488120_11621</name>
</gene>
<dbReference type="PROSITE" id="PS51194">
    <property type="entry name" value="HELICASE_CTER"/>
    <property type="match status" value="1"/>
</dbReference>
<protein>
    <submittedName>
        <fullName evidence="13">CRISPR-associated endonuclease/helicase Cas3</fullName>
    </submittedName>
</protein>
<name>A0A1I2KBQ2_9GAMM</name>
<dbReference type="Pfam" id="PF00270">
    <property type="entry name" value="DEAD"/>
    <property type="match status" value="1"/>
</dbReference>
<evidence type="ECO:0000256" key="10">
    <source>
        <dbReference type="ARBA" id="ARBA00038437"/>
    </source>
</evidence>
<dbReference type="NCBIfam" id="TIGR01587">
    <property type="entry name" value="cas3_core"/>
    <property type="match status" value="1"/>
</dbReference>
<dbReference type="SMART" id="SM00490">
    <property type="entry name" value="HELICc"/>
    <property type="match status" value="1"/>
</dbReference>